<evidence type="ECO:0000256" key="3">
    <source>
        <dbReference type="ARBA" id="ARBA00006130"/>
    </source>
</evidence>
<gene>
    <name evidence="9" type="ORF">CPELLU_LOCUS1642</name>
</gene>
<organism evidence="9 10">
    <name type="scientific">Cetraspora pellucida</name>
    <dbReference type="NCBI Taxonomy" id="1433469"/>
    <lineage>
        <taxon>Eukaryota</taxon>
        <taxon>Fungi</taxon>
        <taxon>Fungi incertae sedis</taxon>
        <taxon>Mucoromycota</taxon>
        <taxon>Glomeromycotina</taxon>
        <taxon>Glomeromycetes</taxon>
        <taxon>Diversisporales</taxon>
        <taxon>Gigasporaceae</taxon>
        <taxon>Cetraspora</taxon>
    </lineage>
</organism>
<feature type="compositionally biased region" description="Low complexity" evidence="6">
    <location>
        <begin position="1179"/>
        <end position="1189"/>
    </location>
</feature>
<feature type="compositionally biased region" description="Polar residues" evidence="6">
    <location>
        <begin position="515"/>
        <end position="541"/>
    </location>
</feature>
<comment type="similarity">
    <text evidence="3">Belongs to the Integrator subunit 3 family.</text>
</comment>
<sequence length="1220" mass="140500">MFDKSGRCEVVDPPGFAKDLMDSFRWMMDAFSGKINYEDRQRVIYTMIETAQYGYRKIVSALLYGILTEDEHTRYYDHICDHDRDNYGYLISVMNQIVKYRGFALYSRKTIDRILWLITIIIDDNRESTVNAQPGLYEVCENLLRQIRGGDNSEPNIWLCEKMLELLKRESVWLFQNERLIHVTFYTFASLAREHDRFDQLRTREAQFCKIIFDNHYNVCFKIGRDLYRLLLEVSNIPDFAAIYSNLDPNAKLLMIRKPTVDYCLSSRLTNDEKARIIAYLENHTPKAFPRKFETFFRDFSVSGYTLSDIIRWICGAFRLTKPNSECQRHQLISAMITHALEKEPSSEMKQTIVGLSKMALILDWLSFDRNSINQSVNDNINNIEPTIRLILELYRTDSQFGPELIECLGSSINNFLPGFELEIRENVRVAAQTVLRRNIMTIDDLNMIRSKANDGRAANRIILEIWGNNKQADLEPINIQPTITRPNILNNSQFGIHQLHNQASSSPSTSYSSKIQTDSLQSHASAAQIQPLTTRVQLTPSSSNSPQKLSSRRTSVKYDSIPMQSNLSVQPIQQDLPVTVPRQQQISLTSALKPSDQRNILDNSKKLRMWLYLTPLQSFEKAIQNNNIDEALENLKNIFETFLKNVDLGFPNSPHFKELPEKLAKPLCNSINFDELKDCYDLTSRLLKIEPSGRNLFNLLLSWIFQWRTESNDNNSNKYKAFELLRLIINCVEQTDGSKEIHVKARSKLMVYCLGRSQSSVLHDTVGVFLDTMGSINTNLPEVIELYTTYLKFEIIREKSSSEIEEEFKQEFKLRWLEDLTLIQENENNVFLSMVPQLLKCWPDIFVGVPRFIYMIVSGVNPAIIYKFETDLRQQKYRVVGDIEGVDSILACALEWDSFEQIYLFNLIRSEYGNDVNQTEKFMDTSVYLKSLDPLTHPEALTGLIWLLETVSPTVKIIEALFEIMISTTTDEARFEIINYINSIFHSWQKNTQHVSELKSSLGQYFDNLSIEENKDKAVDLIKAVVELMDDLWKKAHPTLKRGLLSLQPKVESIAASIGIQIKFSNLVEMLSDEKHMVLEENDDENNSNSKLGALPISKQMKHQDRQLRSTTVHSRSTANEPTTTSTSDGEENEEETLCRTPPPVLPKRVKRKIIVSSSEEEQEVEQPSNRKNRSSRARSSQTSSSRSTMNTPQLSGGKRKSTIPTASRKKQPKVSEKS</sequence>
<feature type="domain" description="Ints3-like C-terminal" evidence="8">
    <location>
        <begin position="773"/>
        <end position="989"/>
    </location>
</feature>
<name>A0A9N8ZA38_9GLOM</name>
<feature type="region of interest" description="Disordered" evidence="6">
    <location>
        <begin position="1081"/>
        <end position="1220"/>
    </location>
</feature>
<comment type="subcellular location">
    <subcellularLocation>
        <location evidence="2">Cytoplasm</location>
    </subcellularLocation>
    <subcellularLocation>
        <location evidence="1">Nucleus</location>
    </subcellularLocation>
</comment>
<feature type="region of interest" description="Disordered" evidence="6">
    <location>
        <begin position="502"/>
        <end position="557"/>
    </location>
</feature>
<evidence type="ECO:0000256" key="5">
    <source>
        <dbReference type="ARBA" id="ARBA00023242"/>
    </source>
</evidence>
<dbReference type="Pfam" id="PF10189">
    <property type="entry name" value="Ints3_N"/>
    <property type="match status" value="1"/>
</dbReference>
<dbReference type="EMBL" id="CAJVQA010000635">
    <property type="protein sequence ID" value="CAG8483692.1"/>
    <property type="molecule type" value="Genomic_DNA"/>
</dbReference>
<evidence type="ECO:0000256" key="2">
    <source>
        <dbReference type="ARBA" id="ARBA00004496"/>
    </source>
</evidence>
<dbReference type="Pfam" id="PF24566">
    <property type="entry name" value="HEAT_Ints3_C"/>
    <property type="match status" value="1"/>
</dbReference>
<evidence type="ECO:0000259" key="8">
    <source>
        <dbReference type="Pfam" id="PF24566"/>
    </source>
</evidence>
<dbReference type="InterPro" id="IPR045334">
    <property type="entry name" value="INTS3"/>
</dbReference>
<evidence type="ECO:0000256" key="4">
    <source>
        <dbReference type="ARBA" id="ARBA00022490"/>
    </source>
</evidence>
<protein>
    <submittedName>
        <fullName evidence="9">14897_t:CDS:1</fullName>
    </submittedName>
</protein>
<dbReference type="PANTHER" id="PTHR13587:SF7">
    <property type="entry name" value="INTEGRATOR COMPLEX SUBUNIT 3"/>
    <property type="match status" value="1"/>
</dbReference>
<keyword evidence="10" id="KW-1185">Reference proteome</keyword>
<dbReference type="PANTHER" id="PTHR13587">
    <property type="entry name" value="INTEGRATOR COMPLEX SUBUNIT 3"/>
    <property type="match status" value="1"/>
</dbReference>
<feature type="compositionally biased region" description="Low complexity" evidence="6">
    <location>
        <begin position="505"/>
        <end position="514"/>
    </location>
</feature>
<comment type="caution">
    <text evidence="9">The sequence shown here is derived from an EMBL/GenBank/DDBJ whole genome shotgun (WGS) entry which is preliminary data.</text>
</comment>
<feature type="domain" description="Integrator complex subunit 3 N-terminal" evidence="7">
    <location>
        <begin position="55"/>
        <end position="442"/>
    </location>
</feature>
<keyword evidence="5" id="KW-0539">Nucleus</keyword>
<dbReference type="InterPro" id="IPR019333">
    <property type="entry name" value="INTS3_N"/>
</dbReference>
<reference evidence="9" key="1">
    <citation type="submission" date="2021-06" db="EMBL/GenBank/DDBJ databases">
        <authorList>
            <person name="Kallberg Y."/>
            <person name="Tangrot J."/>
            <person name="Rosling A."/>
        </authorList>
    </citation>
    <scope>NUCLEOTIDE SEQUENCE</scope>
    <source>
        <strain evidence="9">FL966</strain>
    </source>
</reference>
<evidence type="ECO:0000313" key="9">
    <source>
        <dbReference type="EMBL" id="CAG8483692.1"/>
    </source>
</evidence>
<accession>A0A9N8ZA38</accession>
<dbReference type="InterPro" id="IPR056518">
    <property type="entry name" value="HEAT_Ints3_C"/>
</dbReference>
<proteinExistence type="inferred from homology"/>
<feature type="compositionally biased region" description="Basic residues" evidence="6">
    <location>
        <begin position="1199"/>
        <end position="1214"/>
    </location>
</feature>
<dbReference type="GO" id="GO:0005634">
    <property type="term" value="C:nucleus"/>
    <property type="evidence" value="ECO:0007669"/>
    <property type="project" value="UniProtKB-SubCell"/>
</dbReference>
<feature type="compositionally biased region" description="Polar residues" evidence="6">
    <location>
        <begin position="1110"/>
        <end position="1129"/>
    </location>
</feature>
<dbReference type="AlphaFoldDB" id="A0A9N8ZA38"/>
<dbReference type="GO" id="GO:0005737">
    <property type="term" value="C:cytoplasm"/>
    <property type="evidence" value="ECO:0007669"/>
    <property type="project" value="UniProtKB-SubCell"/>
</dbReference>
<dbReference type="OrthoDB" id="2021145at2759"/>
<evidence type="ECO:0000259" key="7">
    <source>
        <dbReference type="Pfam" id="PF10189"/>
    </source>
</evidence>
<evidence type="ECO:0000256" key="6">
    <source>
        <dbReference type="SAM" id="MobiDB-lite"/>
    </source>
</evidence>
<evidence type="ECO:0000313" key="10">
    <source>
        <dbReference type="Proteomes" id="UP000789759"/>
    </source>
</evidence>
<dbReference type="Proteomes" id="UP000789759">
    <property type="component" value="Unassembled WGS sequence"/>
</dbReference>
<evidence type="ECO:0000256" key="1">
    <source>
        <dbReference type="ARBA" id="ARBA00004123"/>
    </source>
</evidence>
<keyword evidence="4" id="KW-0963">Cytoplasm</keyword>